<evidence type="ECO:0000259" key="6">
    <source>
        <dbReference type="PROSITE" id="PS52027"/>
    </source>
</evidence>
<dbReference type="InterPro" id="IPR026319">
    <property type="entry name" value="ZC2HC1A/B-like"/>
</dbReference>
<evidence type="ECO:0000256" key="3">
    <source>
        <dbReference type="ARBA" id="ARBA00022771"/>
    </source>
</evidence>
<dbReference type="GO" id="GO:0008270">
    <property type="term" value="F:zinc ion binding"/>
    <property type="evidence" value="ECO:0007669"/>
    <property type="project" value="UniProtKB-KW"/>
</dbReference>
<evidence type="ECO:0000256" key="5">
    <source>
        <dbReference type="PROSITE-ProRule" id="PRU01371"/>
    </source>
</evidence>
<organism evidence="7 8">
    <name type="scientific">Blepharisma stoltei</name>
    <dbReference type="NCBI Taxonomy" id="1481888"/>
    <lineage>
        <taxon>Eukaryota</taxon>
        <taxon>Sar</taxon>
        <taxon>Alveolata</taxon>
        <taxon>Ciliophora</taxon>
        <taxon>Postciliodesmatophora</taxon>
        <taxon>Heterotrichea</taxon>
        <taxon>Heterotrichida</taxon>
        <taxon>Blepharismidae</taxon>
        <taxon>Blepharisma</taxon>
    </lineage>
</organism>
<evidence type="ECO:0000256" key="1">
    <source>
        <dbReference type="ARBA" id="ARBA00022723"/>
    </source>
</evidence>
<reference evidence="7" key="1">
    <citation type="submission" date="2021-09" db="EMBL/GenBank/DDBJ databases">
        <authorList>
            <consortium name="AG Swart"/>
            <person name="Singh M."/>
            <person name="Singh A."/>
            <person name="Seah K."/>
            <person name="Emmerich C."/>
        </authorList>
    </citation>
    <scope>NUCLEOTIDE SEQUENCE</scope>
    <source>
        <strain evidence="7">ATCC30299</strain>
    </source>
</reference>
<dbReference type="InterPro" id="IPR049899">
    <property type="entry name" value="Znf_C2HC_C3H"/>
</dbReference>
<evidence type="ECO:0000313" key="8">
    <source>
        <dbReference type="Proteomes" id="UP001162131"/>
    </source>
</evidence>
<dbReference type="Gene3D" id="3.30.160.60">
    <property type="entry name" value="Classic Zinc Finger"/>
    <property type="match status" value="1"/>
</dbReference>
<dbReference type="PROSITE" id="PS52027">
    <property type="entry name" value="ZF_C2HC_C3H"/>
    <property type="match status" value="2"/>
</dbReference>
<dbReference type="PANTHER" id="PTHR13555:SF5">
    <property type="entry name" value="ZINC-FINGER OF A C2HC-TYPE"/>
    <property type="match status" value="1"/>
</dbReference>
<feature type="domain" description="C2HC/C3H-type" evidence="6">
    <location>
        <begin position="65"/>
        <end position="94"/>
    </location>
</feature>
<keyword evidence="4" id="KW-0862">Zinc</keyword>
<accession>A0AAU9JPT0</accession>
<feature type="domain" description="C2HC/C3H-type" evidence="6">
    <location>
        <begin position="169"/>
        <end position="198"/>
    </location>
</feature>
<dbReference type="Pfam" id="PF13913">
    <property type="entry name" value="zf-C2HC_2"/>
    <property type="match status" value="2"/>
</dbReference>
<keyword evidence="1" id="KW-0479">Metal-binding</keyword>
<keyword evidence="2" id="KW-0677">Repeat</keyword>
<sequence length="309" mass="35854">MSQSLQMTPKAQSLSLASSPSYFSSNNLDEYKNMTMLDNSNLSPLSETEQIKSRVSSNDFYNEDLRAKCQSCGRKFFSDRIDKHQQACFQVQKKRPKFKILEKILPQIERREEKQQKPRRSPLKEYKDKNWYKKHQDFINKIKILDISTIVEENAGDFAINSPTSLEDTYTQCPHCGRRFAPLPAERHIPKCKDIINKPKPLRIVLKDKISLPNIYFSYNKNNDNESGSLNSSSKISIFSSSKTRKISPESEDFKYMIQKLTMEEKIKDSIKRRYTVKHILCTQCNSFLSVGANFCSMCGTKQSFKPSY</sequence>
<comment type="caution">
    <text evidence="7">The sequence shown here is derived from an EMBL/GenBank/DDBJ whole genome shotgun (WGS) entry which is preliminary data.</text>
</comment>
<keyword evidence="8" id="KW-1185">Reference proteome</keyword>
<dbReference type="PANTHER" id="PTHR13555">
    <property type="entry name" value="C2H2 ZINC FINGER CGI-62-RELATED"/>
    <property type="match status" value="1"/>
</dbReference>
<keyword evidence="3 5" id="KW-0863">Zinc-finger</keyword>
<dbReference type="Proteomes" id="UP001162131">
    <property type="component" value="Unassembled WGS sequence"/>
</dbReference>
<evidence type="ECO:0000313" key="7">
    <source>
        <dbReference type="EMBL" id="CAG9326999.1"/>
    </source>
</evidence>
<gene>
    <name evidence="7" type="ORF">BSTOLATCC_MIC42258</name>
</gene>
<name>A0AAU9JPT0_9CILI</name>
<evidence type="ECO:0000256" key="4">
    <source>
        <dbReference type="ARBA" id="ARBA00022833"/>
    </source>
</evidence>
<evidence type="ECO:0000256" key="2">
    <source>
        <dbReference type="ARBA" id="ARBA00022737"/>
    </source>
</evidence>
<dbReference type="EMBL" id="CAJZBQ010000041">
    <property type="protein sequence ID" value="CAG9326999.1"/>
    <property type="molecule type" value="Genomic_DNA"/>
</dbReference>
<dbReference type="AlphaFoldDB" id="A0AAU9JPT0"/>
<proteinExistence type="predicted"/>
<protein>
    <recommendedName>
        <fullName evidence="6">C2HC/C3H-type domain-containing protein</fullName>
    </recommendedName>
</protein>